<evidence type="ECO:0000256" key="3">
    <source>
        <dbReference type="ARBA" id="ARBA00022729"/>
    </source>
</evidence>
<dbReference type="PROSITE" id="PS51257">
    <property type="entry name" value="PROKAR_LIPOPROTEIN"/>
    <property type="match status" value="1"/>
</dbReference>
<dbReference type="RefSeq" id="WP_135029841.1">
    <property type="nucleotide sequence ID" value="NZ_BMLA01000003.1"/>
</dbReference>
<proteinExistence type="inferred from homology"/>
<dbReference type="Proteomes" id="UP000560081">
    <property type="component" value="Unassembled WGS sequence"/>
</dbReference>
<dbReference type="EMBL" id="JACHMC010000001">
    <property type="protein sequence ID" value="MBB4881998.1"/>
    <property type="molecule type" value="Genomic_DNA"/>
</dbReference>
<dbReference type="PANTHER" id="PTHR35936">
    <property type="entry name" value="MEMBRANE-BOUND LYTIC MUREIN TRANSGLYCOSYLASE F"/>
    <property type="match status" value="1"/>
</dbReference>
<evidence type="ECO:0000256" key="4">
    <source>
        <dbReference type="RuleBase" id="RU003744"/>
    </source>
</evidence>
<dbReference type="CDD" id="cd13530">
    <property type="entry name" value="PBP2_peptides_like"/>
    <property type="match status" value="1"/>
</dbReference>
<evidence type="ECO:0000259" key="6">
    <source>
        <dbReference type="SMART" id="SM00062"/>
    </source>
</evidence>
<dbReference type="OrthoDB" id="8454826at2"/>
<evidence type="ECO:0000313" key="7">
    <source>
        <dbReference type="EMBL" id="MBB4881998.1"/>
    </source>
</evidence>
<reference evidence="7 8" key="1">
    <citation type="submission" date="2020-08" db="EMBL/GenBank/DDBJ databases">
        <title>Sequencing the genomes of 1000 actinobacteria strains.</title>
        <authorList>
            <person name="Klenk H.-P."/>
        </authorList>
    </citation>
    <scope>NUCLEOTIDE SEQUENCE [LARGE SCALE GENOMIC DNA]</scope>
    <source>
        <strain evidence="7 8">DSM 19079</strain>
    </source>
</reference>
<gene>
    <name evidence="7" type="ORF">BJ976_000349</name>
</gene>
<sequence length="273" mass="28577">MSRLTSRALGALALGASAAALSGCAVIGGDSATAGITAEGDLSETYGLVSPGTLTVCSDVPYPPFEFEQDGELTGYDIELVRALAEDLGLGLEIVDTSFEAVESGASLTGCDLNASSISITEPRQRVMAFTLPYLDDDLVLVANKESGITDVESARGARVGVQAATTGEEYAQQAGLDTVQFEDGGMQVQALQAGTVDAVLGNQSVILYTLKDDPRFEVVEALPTGEQLGMAVAPEKAQLGSAINRSLQNLRNDGTLTELQQKWFGTVQEDYQ</sequence>
<comment type="subcellular location">
    <subcellularLocation>
        <location evidence="1">Cell envelope</location>
    </subcellularLocation>
</comment>
<dbReference type="AlphaFoldDB" id="A0A4Y8X1G3"/>
<dbReference type="PANTHER" id="PTHR35936:SF17">
    <property type="entry name" value="ARGININE-BINDING EXTRACELLULAR PROTEIN ARTP"/>
    <property type="match status" value="1"/>
</dbReference>
<dbReference type="InterPro" id="IPR018313">
    <property type="entry name" value="SBP_3_CS"/>
</dbReference>
<feature type="domain" description="Solute-binding protein family 3/N-terminal" evidence="6">
    <location>
        <begin position="53"/>
        <end position="268"/>
    </location>
</feature>
<dbReference type="PROSITE" id="PS01039">
    <property type="entry name" value="SBP_BACTERIAL_3"/>
    <property type="match status" value="1"/>
</dbReference>
<accession>A0A4Y8X1G3</accession>
<evidence type="ECO:0000313" key="8">
    <source>
        <dbReference type="Proteomes" id="UP000560081"/>
    </source>
</evidence>
<dbReference type="GO" id="GO:0030313">
    <property type="term" value="C:cell envelope"/>
    <property type="evidence" value="ECO:0007669"/>
    <property type="project" value="UniProtKB-SubCell"/>
</dbReference>
<feature type="signal peptide" evidence="5">
    <location>
        <begin position="1"/>
        <end position="22"/>
    </location>
</feature>
<keyword evidence="8" id="KW-1185">Reference proteome</keyword>
<keyword evidence="3 5" id="KW-0732">Signal</keyword>
<evidence type="ECO:0000256" key="5">
    <source>
        <dbReference type="SAM" id="SignalP"/>
    </source>
</evidence>
<dbReference type="SUPFAM" id="SSF53850">
    <property type="entry name" value="Periplasmic binding protein-like II"/>
    <property type="match status" value="1"/>
</dbReference>
<dbReference type="SMART" id="SM00062">
    <property type="entry name" value="PBPb"/>
    <property type="match status" value="1"/>
</dbReference>
<dbReference type="InterPro" id="IPR001638">
    <property type="entry name" value="Solute-binding_3/MltF_N"/>
</dbReference>
<comment type="caution">
    <text evidence="7">The sequence shown here is derived from an EMBL/GenBank/DDBJ whole genome shotgun (WGS) entry which is preliminary data.</text>
</comment>
<feature type="chain" id="PRO_5038753231" evidence="5">
    <location>
        <begin position="23"/>
        <end position="273"/>
    </location>
</feature>
<protein>
    <submittedName>
        <fullName evidence="7">Polar amino acid transport system substrate-binding protein</fullName>
    </submittedName>
</protein>
<evidence type="ECO:0000256" key="2">
    <source>
        <dbReference type="ARBA" id="ARBA00010333"/>
    </source>
</evidence>
<comment type="similarity">
    <text evidence="2 4">Belongs to the bacterial solute-binding protein 3 family.</text>
</comment>
<dbReference type="Pfam" id="PF00497">
    <property type="entry name" value="SBP_bac_3"/>
    <property type="match status" value="1"/>
</dbReference>
<organism evidence="7 8">
    <name type="scientific">Micrococcus flavus</name>
    <dbReference type="NCBI Taxonomy" id="384602"/>
    <lineage>
        <taxon>Bacteria</taxon>
        <taxon>Bacillati</taxon>
        <taxon>Actinomycetota</taxon>
        <taxon>Actinomycetes</taxon>
        <taxon>Micrococcales</taxon>
        <taxon>Micrococcaceae</taxon>
        <taxon>Micrococcus</taxon>
    </lineage>
</organism>
<dbReference type="Gene3D" id="3.40.190.10">
    <property type="entry name" value="Periplasmic binding protein-like II"/>
    <property type="match status" value="2"/>
</dbReference>
<name>A0A4Y8X1G3_9MICC</name>
<evidence type="ECO:0000256" key="1">
    <source>
        <dbReference type="ARBA" id="ARBA00004196"/>
    </source>
</evidence>